<evidence type="ECO:0000256" key="1">
    <source>
        <dbReference type="SAM" id="MobiDB-lite"/>
    </source>
</evidence>
<dbReference type="Proteomes" id="UP000051950">
    <property type="component" value="Unassembled WGS sequence"/>
</dbReference>
<name>A0A0T5VQM7_9SPHI</name>
<protein>
    <submittedName>
        <fullName evidence="2">Uncharacterized protein</fullName>
    </submittedName>
</protein>
<evidence type="ECO:0000313" key="3">
    <source>
        <dbReference type="Proteomes" id="UP000051950"/>
    </source>
</evidence>
<feature type="compositionally biased region" description="Polar residues" evidence="1">
    <location>
        <begin position="1"/>
        <end position="16"/>
    </location>
</feature>
<organism evidence="2 3">
    <name type="scientific">Pedobacter ginsenosidimutans</name>
    <dbReference type="NCBI Taxonomy" id="687842"/>
    <lineage>
        <taxon>Bacteria</taxon>
        <taxon>Pseudomonadati</taxon>
        <taxon>Bacteroidota</taxon>
        <taxon>Sphingobacteriia</taxon>
        <taxon>Sphingobacteriales</taxon>
        <taxon>Sphingobacteriaceae</taxon>
        <taxon>Pedobacter</taxon>
    </lineage>
</organism>
<feature type="region of interest" description="Disordered" evidence="1">
    <location>
        <begin position="1"/>
        <end position="52"/>
    </location>
</feature>
<accession>A0A0T5VQM7</accession>
<proteinExistence type="predicted"/>
<keyword evidence="3" id="KW-1185">Reference proteome</keyword>
<sequence length="168" mass="18497">METKVNQNGQANVSGTKSDKTPRFVAGNPVNVETKKAETKNQQEQLNPLGAVGPSKVDLKEQLAQQKPVLNLDETLKLVAELSKRTALRDRYKGYIDSLAGFEEEQKENVDELEDETAFQFCELVISDNKGNRFSTKSPSVIKGTVVFISGRFAERLAEVEAGIVLPA</sequence>
<gene>
    <name evidence="2" type="ORF">ASU31_10660</name>
</gene>
<dbReference type="RefSeq" id="WP_057932311.1">
    <property type="nucleotide sequence ID" value="NZ_LMZQ01000006.1"/>
</dbReference>
<dbReference type="AlphaFoldDB" id="A0A0T5VQM7"/>
<reference evidence="2 3" key="1">
    <citation type="submission" date="2015-11" db="EMBL/GenBank/DDBJ databases">
        <title>Sequence of Pedobacter ginsenosidimutans.</title>
        <authorList>
            <person name="Carson E."/>
            <person name="Keyser V."/>
            <person name="Newman J."/>
            <person name="Miller J."/>
        </authorList>
    </citation>
    <scope>NUCLEOTIDE SEQUENCE [LARGE SCALE GENOMIC DNA]</scope>
    <source>
        <strain evidence="2 3">KACC 14530</strain>
    </source>
</reference>
<dbReference type="EMBL" id="LMZQ01000006">
    <property type="protein sequence ID" value="KRT15961.1"/>
    <property type="molecule type" value="Genomic_DNA"/>
</dbReference>
<evidence type="ECO:0000313" key="2">
    <source>
        <dbReference type="EMBL" id="KRT15961.1"/>
    </source>
</evidence>
<dbReference type="OrthoDB" id="793497at2"/>
<dbReference type="STRING" id="687842.ASU31_10660"/>
<comment type="caution">
    <text evidence="2">The sequence shown here is derived from an EMBL/GenBank/DDBJ whole genome shotgun (WGS) entry which is preliminary data.</text>
</comment>